<organism evidence="5 6">
    <name type="scientific">Drosophila guanche</name>
    <name type="common">Fruit fly</name>
    <dbReference type="NCBI Taxonomy" id="7266"/>
    <lineage>
        <taxon>Eukaryota</taxon>
        <taxon>Metazoa</taxon>
        <taxon>Ecdysozoa</taxon>
        <taxon>Arthropoda</taxon>
        <taxon>Hexapoda</taxon>
        <taxon>Insecta</taxon>
        <taxon>Pterygota</taxon>
        <taxon>Neoptera</taxon>
        <taxon>Endopterygota</taxon>
        <taxon>Diptera</taxon>
        <taxon>Brachycera</taxon>
        <taxon>Muscomorpha</taxon>
        <taxon>Ephydroidea</taxon>
        <taxon>Drosophilidae</taxon>
        <taxon>Drosophila</taxon>
        <taxon>Sophophora</taxon>
    </lineage>
</organism>
<keyword evidence="2" id="KW-0812">Transmembrane</keyword>
<protein>
    <submittedName>
        <fullName evidence="5">Blast:Nose resistant to fluoxetine protein 6</fullName>
    </submittedName>
</protein>
<dbReference type="PANTHER" id="PTHR11161:SF0">
    <property type="entry name" value="O-ACYLTRANSFERASE LIKE PROTEIN"/>
    <property type="match status" value="1"/>
</dbReference>
<gene>
    <name evidence="5" type="ORF">DGUA_6G001229</name>
</gene>
<feature type="transmembrane region" description="Helical" evidence="2">
    <location>
        <begin position="429"/>
        <end position="449"/>
    </location>
</feature>
<evidence type="ECO:0000256" key="3">
    <source>
        <dbReference type="SAM" id="SignalP"/>
    </source>
</evidence>
<evidence type="ECO:0000259" key="4">
    <source>
        <dbReference type="SMART" id="SM00703"/>
    </source>
</evidence>
<name>A0A3B0IZN8_DROGU</name>
<feature type="domain" description="Nose resistant-to-fluoxetine protein N-terminal" evidence="4">
    <location>
        <begin position="72"/>
        <end position="206"/>
    </location>
</feature>
<dbReference type="EMBL" id="OUUW01000001">
    <property type="protein sequence ID" value="SPP73715.1"/>
    <property type="molecule type" value="Genomic_DNA"/>
</dbReference>
<feature type="transmembrane region" description="Helical" evidence="2">
    <location>
        <begin position="643"/>
        <end position="663"/>
    </location>
</feature>
<proteinExistence type="predicted"/>
<feature type="transmembrane region" description="Helical" evidence="2">
    <location>
        <begin position="215"/>
        <end position="241"/>
    </location>
</feature>
<keyword evidence="3" id="KW-0732">Signal</keyword>
<feature type="region of interest" description="Disordered" evidence="1">
    <location>
        <begin position="702"/>
        <end position="722"/>
    </location>
</feature>
<dbReference type="InterPro" id="IPR052728">
    <property type="entry name" value="O2_lipid_transport_reg"/>
</dbReference>
<feature type="transmembrane region" description="Helical" evidence="2">
    <location>
        <begin position="366"/>
        <end position="383"/>
    </location>
</feature>
<dbReference type="OMA" id="MYPYAKL"/>
<feature type="signal peptide" evidence="3">
    <location>
        <begin position="1"/>
        <end position="18"/>
    </location>
</feature>
<dbReference type="Pfam" id="PF01757">
    <property type="entry name" value="Acyl_transf_3"/>
    <property type="match status" value="1"/>
</dbReference>
<dbReference type="Pfam" id="PF20146">
    <property type="entry name" value="NRF"/>
    <property type="match status" value="1"/>
</dbReference>
<dbReference type="InterPro" id="IPR002656">
    <property type="entry name" value="Acyl_transf_3_dom"/>
</dbReference>
<feature type="transmembrane region" description="Helical" evidence="2">
    <location>
        <begin position="456"/>
        <end position="476"/>
    </location>
</feature>
<keyword evidence="2" id="KW-0472">Membrane</keyword>
<dbReference type="PANTHER" id="PTHR11161">
    <property type="entry name" value="O-ACYLTRANSFERASE"/>
    <property type="match status" value="1"/>
</dbReference>
<evidence type="ECO:0000256" key="2">
    <source>
        <dbReference type="SAM" id="Phobius"/>
    </source>
</evidence>
<reference evidence="6" key="1">
    <citation type="submission" date="2018-01" db="EMBL/GenBank/DDBJ databases">
        <authorList>
            <person name="Alioto T."/>
            <person name="Alioto T."/>
        </authorList>
    </citation>
    <scope>NUCLEOTIDE SEQUENCE [LARGE SCALE GENOMIC DNA]</scope>
</reference>
<feature type="compositionally biased region" description="Polar residues" evidence="1">
    <location>
        <begin position="713"/>
        <end position="722"/>
    </location>
</feature>
<dbReference type="InterPro" id="IPR006621">
    <property type="entry name" value="Nose-resist-to-fluoxetine_N"/>
</dbReference>
<evidence type="ECO:0000313" key="5">
    <source>
        <dbReference type="EMBL" id="SPP73715.1"/>
    </source>
</evidence>
<dbReference type="SMART" id="SM00703">
    <property type="entry name" value="NRF"/>
    <property type="match status" value="1"/>
</dbReference>
<evidence type="ECO:0000256" key="1">
    <source>
        <dbReference type="SAM" id="MobiDB-lite"/>
    </source>
</evidence>
<keyword evidence="6" id="KW-1185">Reference proteome</keyword>
<sequence>MTSVSAVVLLCWLALATANLELVDQKENGFSMANFERLMDLRPLGTEFFRHFENISEADLELFEGRLPSQQDLVCLADITQLMQALTSGRLWALSMIDSWGTIPSGYLMGNRIDFGNYDQCIRLDKTITDGHSIQGKYCFLELPVAKWLGFDMEILKVTNMRTAVCLPSSCSAELMETFVGQLLQRLLGVSNANTKFSIDESSCRVAHSKSLDSLTIVTIVLLSVFASVMIICTAYDYLFFGDKTRPPHRLVSVFSARANSRSLFAMVDIESSPNVIHCLHGIRCMSLIWVIYSHEFIIALISPNINQLDALRWMQQAFSSFILYAPFSVDSFFFLSGLLVVMISMRLLDKTKGKINVPMMYLHRYLRLTPLLVVAILVYWKFLPHFADGPLYEQVRFADYSVCKRTWFWTLLYVQNYATKETCVTHTWYLAVDMQLYIISPILLLALYRWGKKAAGGILLLMLLLSSCLFATILIKNYKVLFKNGGMDQDMQRELYSQTHNHAAPWLVGLLFGYFLHLTRGKQFQMSRLIVWVGWLLCLALLFTSIFALYPYAKLLGPSPTVLAQAFYYTLTRIAWPLGLCWVVFACMQGHGGLANSFLSSPLWQPLSRLSYSAYIWHVFIMEVNHRRIRSYSHFTNYDMMLGFWATFGFTMLMSYTFFIVIEAPLAGLESLLLPTRKPNLKPSPQPVVATDAVEAAVEPEVQAEQTDLDVATTTTSKQSV</sequence>
<dbReference type="Proteomes" id="UP000268350">
    <property type="component" value="Unassembled WGS sequence"/>
</dbReference>
<feature type="chain" id="PRO_5017227117" evidence="3">
    <location>
        <begin position="19"/>
        <end position="722"/>
    </location>
</feature>
<accession>A0A3B0IZN8</accession>
<dbReference type="GO" id="GO:0016747">
    <property type="term" value="F:acyltransferase activity, transferring groups other than amino-acyl groups"/>
    <property type="evidence" value="ECO:0007669"/>
    <property type="project" value="InterPro"/>
</dbReference>
<dbReference type="AlphaFoldDB" id="A0A3B0IZN8"/>
<feature type="transmembrane region" description="Helical" evidence="2">
    <location>
        <begin position="322"/>
        <end position="345"/>
    </location>
</feature>
<feature type="transmembrane region" description="Helical" evidence="2">
    <location>
        <begin position="496"/>
        <end position="518"/>
    </location>
</feature>
<evidence type="ECO:0000313" key="6">
    <source>
        <dbReference type="Proteomes" id="UP000268350"/>
    </source>
</evidence>
<keyword evidence="2" id="KW-1133">Transmembrane helix</keyword>
<dbReference type="OrthoDB" id="118951at2759"/>
<feature type="transmembrane region" description="Helical" evidence="2">
    <location>
        <begin position="530"/>
        <end position="554"/>
    </location>
</feature>